<dbReference type="PANTHER" id="PTHR43479:SF7">
    <property type="entry name" value="TETR-FAMILY TRANSCRIPTIONAL REGULATOR"/>
    <property type="match status" value="1"/>
</dbReference>
<evidence type="ECO:0000259" key="3">
    <source>
        <dbReference type="PROSITE" id="PS50977"/>
    </source>
</evidence>
<accession>A0A1M6QYR1</accession>
<dbReference type="Gene3D" id="1.10.357.10">
    <property type="entry name" value="Tetracycline Repressor, domain 2"/>
    <property type="match status" value="1"/>
</dbReference>
<feature type="domain" description="HTH tetR-type" evidence="3">
    <location>
        <begin position="10"/>
        <end position="70"/>
    </location>
</feature>
<dbReference type="PROSITE" id="PS50977">
    <property type="entry name" value="HTH_TETR_2"/>
    <property type="match status" value="1"/>
</dbReference>
<evidence type="ECO:0000256" key="1">
    <source>
        <dbReference type="ARBA" id="ARBA00023125"/>
    </source>
</evidence>
<keyword evidence="1 2" id="KW-0238">DNA-binding</keyword>
<dbReference type="InterPro" id="IPR001647">
    <property type="entry name" value="HTH_TetR"/>
</dbReference>
<proteinExistence type="predicted"/>
<dbReference type="RefSeq" id="WP_073275539.1">
    <property type="nucleotide sequence ID" value="NZ_FRAC01000010.1"/>
</dbReference>
<keyword evidence="5" id="KW-1185">Reference proteome</keyword>
<feature type="DNA-binding region" description="H-T-H motif" evidence="2">
    <location>
        <begin position="33"/>
        <end position="52"/>
    </location>
</feature>
<evidence type="ECO:0000313" key="5">
    <source>
        <dbReference type="Proteomes" id="UP000184386"/>
    </source>
</evidence>
<dbReference type="Proteomes" id="UP000184386">
    <property type="component" value="Unassembled WGS sequence"/>
</dbReference>
<dbReference type="SUPFAM" id="SSF46689">
    <property type="entry name" value="Homeodomain-like"/>
    <property type="match status" value="1"/>
</dbReference>
<dbReference type="OrthoDB" id="9810250at2"/>
<dbReference type="InterPro" id="IPR050624">
    <property type="entry name" value="HTH-type_Tx_Regulator"/>
</dbReference>
<dbReference type="STRING" id="1121322.SAMN02745136_02089"/>
<evidence type="ECO:0000313" key="4">
    <source>
        <dbReference type="EMBL" id="SHK25293.1"/>
    </source>
</evidence>
<dbReference type="GO" id="GO:0003677">
    <property type="term" value="F:DNA binding"/>
    <property type="evidence" value="ECO:0007669"/>
    <property type="project" value="UniProtKB-UniRule"/>
</dbReference>
<organism evidence="4 5">
    <name type="scientific">Anaerocolumna jejuensis DSM 15929</name>
    <dbReference type="NCBI Taxonomy" id="1121322"/>
    <lineage>
        <taxon>Bacteria</taxon>
        <taxon>Bacillati</taxon>
        <taxon>Bacillota</taxon>
        <taxon>Clostridia</taxon>
        <taxon>Lachnospirales</taxon>
        <taxon>Lachnospiraceae</taxon>
        <taxon>Anaerocolumna</taxon>
    </lineage>
</organism>
<dbReference type="InterPro" id="IPR039532">
    <property type="entry name" value="TetR_C_Firmicutes"/>
</dbReference>
<dbReference type="EMBL" id="FRAC01000010">
    <property type="protein sequence ID" value="SHK25293.1"/>
    <property type="molecule type" value="Genomic_DNA"/>
</dbReference>
<name>A0A1M6QYR1_9FIRM</name>
<gene>
    <name evidence="4" type="ORF">SAMN02745136_02089</name>
</gene>
<dbReference type="InterPro" id="IPR009057">
    <property type="entry name" value="Homeodomain-like_sf"/>
</dbReference>
<dbReference type="AlphaFoldDB" id="A0A1M6QYR1"/>
<protein>
    <recommendedName>
        <fullName evidence="3">HTH tetR-type domain-containing protein</fullName>
    </recommendedName>
</protein>
<reference evidence="4 5" key="1">
    <citation type="submission" date="2016-11" db="EMBL/GenBank/DDBJ databases">
        <authorList>
            <person name="Jaros S."/>
            <person name="Januszkiewicz K."/>
            <person name="Wedrychowicz H."/>
        </authorList>
    </citation>
    <scope>NUCLEOTIDE SEQUENCE [LARGE SCALE GENOMIC DNA]</scope>
    <source>
        <strain evidence="4 5">DSM 15929</strain>
    </source>
</reference>
<sequence length="185" mass="21487">MTKKTDRRVIRTKKNIRNAFIQLIGQKELEQVTVTDIANLADIDRKTFYLHYDTVLDVYKDLLNELSDELLLLLNSSKTFDFSAFFKGLNQIMEKDMSFYKTIAEKDSYSFLINECTSLLNQKLTQKILSDYGTVSINQQIKIEYASSGIIGVYINWIRSDQNIPLKQLVEVLSEMLKLTLPFYS</sequence>
<dbReference type="Pfam" id="PF14278">
    <property type="entry name" value="TetR_C_8"/>
    <property type="match status" value="1"/>
</dbReference>
<evidence type="ECO:0000256" key="2">
    <source>
        <dbReference type="PROSITE-ProRule" id="PRU00335"/>
    </source>
</evidence>
<dbReference type="PANTHER" id="PTHR43479">
    <property type="entry name" value="ACREF/ENVCD OPERON REPRESSOR-RELATED"/>
    <property type="match status" value="1"/>
</dbReference>